<reference evidence="3 4" key="1">
    <citation type="submission" date="2013-03" db="EMBL/GenBank/DDBJ databases">
        <title>The Genome Sequence of Exophiala aquamarina CBS 119918.</title>
        <authorList>
            <consortium name="The Broad Institute Genomics Platform"/>
            <person name="Cuomo C."/>
            <person name="de Hoog S."/>
            <person name="Gorbushina A."/>
            <person name="Walker B."/>
            <person name="Young S.K."/>
            <person name="Zeng Q."/>
            <person name="Gargeya S."/>
            <person name="Fitzgerald M."/>
            <person name="Haas B."/>
            <person name="Abouelleil A."/>
            <person name="Allen A.W."/>
            <person name="Alvarado L."/>
            <person name="Arachchi H.M."/>
            <person name="Berlin A.M."/>
            <person name="Chapman S.B."/>
            <person name="Gainer-Dewar J."/>
            <person name="Goldberg J."/>
            <person name="Griggs A."/>
            <person name="Gujja S."/>
            <person name="Hansen M."/>
            <person name="Howarth C."/>
            <person name="Imamovic A."/>
            <person name="Ireland A."/>
            <person name="Larimer J."/>
            <person name="McCowan C."/>
            <person name="Murphy C."/>
            <person name="Pearson M."/>
            <person name="Poon T.W."/>
            <person name="Priest M."/>
            <person name="Roberts A."/>
            <person name="Saif S."/>
            <person name="Shea T."/>
            <person name="Sisk P."/>
            <person name="Sykes S."/>
            <person name="Wortman J."/>
            <person name="Nusbaum C."/>
            <person name="Birren B."/>
        </authorList>
    </citation>
    <scope>NUCLEOTIDE SEQUENCE [LARGE SCALE GENOMIC DNA]</scope>
    <source>
        <strain evidence="3 4">CBS 119918</strain>
    </source>
</reference>
<dbReference type="PANTHER" id="PTHR40640">
    <property type="entry name" value="ANCHORED GLYCOPROTEIN, PUTATIVE (AFU_ORTHOLOGUE AFUA_8G04860)-RELATED"/>
    <property type="match status" value="1"/>
</dbReference>
<dbReference type="Proteomes" id="UP000027920">
    <property type="component" value="Unassembled WGS sequence"/>
</dbReference>
<dbReference type="STRING" id="1182545.A0A072P6T9"/>
<feature type="region of interest" description="Disordered" evidence="1">
    <location>
        <begin position="171"/>
        <end position="221"/>
    </location>
</feature>
<dbReference type="HOGENOM" id="CLU_099918_0_0_1"/>
<dbReference type="PANTHER" id="PTHR40640:SF1">
    <property type="entry name" value="ANCHORED GLYCOPROTEIN, PUTATIVE (AFU_ORTHOLOGUE AFUA_8G04860)-RELATED"/>
    <property type="match status" value="1"/>
</dbReference>
<name>A0A072P6T9_9EURO</name>
<evidence type="ECO:0000256" key="1">
    <source>
        <dbReference type="SAM" id="MobiDB-lite"/>
    </source>
</evidence>
<dbReference type="VEuPathDB" id="FungiDB:A1O9_08197"/>
<evidence type="ECO:0000256" key="2">
    <source>
        <dbReference type="SAM" id="SignalP"/>
    </source>
</evidence>
<dbReference type="OrthoDB" id="4991875at2759"/>
<gene>
    <name evidence="3" type="ORF">A1O9_08197</name>
</gene>
<feature type="compositionally biased region" description="Low complexity" evidence="1">
    <location>
        <begin position="171"/>
        <end position="219"/>
    </location>
</feature>
<dbReference type="GeneID" id="25283110"/>
<organism evidence="3 4">
    <name type="scientific">Exophiala aquamarina CBS 119918</name>
    <dbReference type="NCBI Taxonomy" id="1182545"/>
    <lineage>
        <taxon>Eukaryota</taxon>
        <taxon>Fungi</taxon>
        <taxon>Dikarya</taxon>
        <taxon>Ascomycota</taxon>
        <taxon>Pezizomycotina</taxon>
        <taxon>Eurotiomycetes</taxon>
        <taxon>Chaetothyriomycetidae</taxon>
        <taxon>Chaetothyriales</taxon>
        <taxon>Herpotrichiellaceae</taxon>
        <taxon>Exophiala</taxon>
    </lineage>
</organism>
<comment type="caution">
    <text evidence="3">The sequence shown here is derived from an EMBL/GenBank/DDBJ whole genome shotgun (WGS) entry which is preliminary data.</text>
</comment>
<accession>A0A072P6T9</accession>
<proteinExistence type="predicted"/>
<feature type="signal peptide" evidence="2">
    <location>
        <begin position="1"/>
        <end position="19"/>
    </location>
</feature>
<feature type="chain" id="PRO_5001681346" description="GPI anchored protein" evidence="2">
    <location>
        <begin position="20"/>
        <end position="243"/>
    </location>
</feature>
<evidence type="ECO:0000313" key="4">
    <source>
        <dbReference type="Proteomes" id="UP000027920"/>
    </source>
</evidence>
<evidence type="ECO:0008006" key="5">
    <source>
        <dbReference type="Google" id="ProtNLM"/>
    </source>
</evidence>
<dbReference type="EMBL" id="AMGV01000007">
    <property type="protein sequence ID" value="KEF55447.1"/>
    <property type="molecule type" value="Genomic_DNA"/>
</dbReference>
<evidence type="ECO:0000313" key="3">
    <source>
        <dbReference type="EMBL" id="KEF55447.1"/>
    </source>
</evidence>
<keyword evidence="4" id="KW-1185">Reference proteome</keyword>
<keyword evidence="2" id="KW-0732">Signal</keyword>
<sequence>MTLMKKSAVAMALAGAVSAQSTSSVVSVFFPDIDNQALVGSVITSDASQTTMVVACPSSASDTDCGLFEPVTVTVGPQTFHVSIDEPSDDITVVLDCAMDGTTAATCAQTYIGPQAFLETDISVLTASDATTNTAITTSVTSTVLAQSEISFIGITLVDSIDASAAATTGASGTASTASSTGSGTSTSSGSSTASQTGGSSTSSGTAAATGTGTSNGASRTDGRPLVFSVLGAGLLGLTALLL</sequence>
<dbReference type="AlphaFoldDB" id="A0A072P6T9"/>
<protein>
    <recommendedName>
        <fullName evidence="5">GPI anchored protein</fullName>
    </recommendedName>
</protein>
<dbReference type="RefSeq" id="XP_013258037.1">
    <property type="nucleotide sequence ID" value="XM_013402583.1"/>
</dbReference>